<proteinExistence type="predicted"/>
<accession>A0A9D1VRX5</accession>
<reference evidence="2" key="2">
    <citation type="submission" date="2021-04" db="EMBL/GenBank/DDBJ databases">
        <authorList>
            <person name="Gilroy R."/>
        </authorList>
    </citation>
    <scope>NUCLEOTIDE SEQUENCE</scope>
    <source>
        <strain evidence="2">ChiHjej12B11-16260</strain>
    </source>
</reference>
<evidence type="ECO:0000313" key="3">
    <source>
        <dbReference type="Proteomes" id="UP000824246"/>
    </source>
</evidence>
<dbReference type="InterPro" id="IPR014030">
    <property type="entry name" value="Ketoacyl_synth_N"/>
</dbReference>
<feature type="domain" description="Beta-ketoacyl synthase-like N-terminal" evidence="1">
    <location>
        <begin position="43"/>
        <end position="167"/>
    </location>
</feature>
<protein>
    <submittedName>
        <fullName evidence="2">Beta-ketoacyl synthase chain length factor</fullName>
    </submittedName>
</protein>
<gene>
    <name evidence="2" type="ORF">H9982_04735</name>
</gene>
<evidence type="ECO:0000313" key="2">
    <source>
        <dbReference type="EMBL" id="HIX45507.1"/>
    </source>
</evidence>
<evidence type="ECO:0000259" key="1">
    <source>
        <dbReference type="Pfam" id="PF13723"/>
    </source>
</evidence>
<organism evidence="2 3">
    <name type="scientific">Candidatus Barnesiella excrementipullorum</name>
    <dbReference type="NCBI Taxonomy" id="2838479"/>
    <lineage>
        <taxon>Bacteria</taxon>
        <taxon>Pseudomonadati</taxon>
        <taxon>Bacteroidota</taxon>
        <taxon>Bacteroidia</taxon>
        <taxon>Bacteroidales</taxon>
        <taxon>Barnesiellaceae</taxon>
        <taxon>Barnesiella</taxon>
    </lineage>
</organism>
<dbReference type="EMBL" id="DXFB01000126">
    <property type="protein sequence ID" value="HIX45507.1"/>
    <property type="molecule type" value="Genomic_DNA"/>
</dbReference>
<sequence>MTTNATCYIKRHAGIVPGGDTEVKNYLTAIEPDYKSLIDNPGLRRRMSHIIKMGVAAAQMCLQDDIRPEAIVTATGLGCVGDTEKFAAQILSLGENLLNPSAFIQSTFNTIGAQIALLHKIEAYNMTYVHRALSFESALLDAMLLLDEGRHNILVGAIDEMYETPYTIERRMGLLRNITAGEGAHFFLLDSEPHEACATLLALETGSTPAPADQFVETLLQARGLQAADIDLWLTGENGNTLHDKPFAALDRLVAPTSRRLLYKKECGEYPTATAAALDRAAREIAAGESRYALIYNHSQKYHSVMLCGSL</sequence>
<dbReference type="Gene3D" id="3.40.47.10">
    <property type="match status" value="1"/>
</dbReference>
<comment type="caution">
    <text evidence="2">The sequence shown here is derived from an EMBL/GenBank/DDBJ whole genome shotgun (WGS) entry which is preliminary data.</text>
</comment>
<dbReference type="AlphaFoldDB" id="A0A9D1VRX5"/>
<dbReference type="GO" id="GO:0016746">
    <property type="term" value="F:acyltransferase activity"/>
    <property type="evidence" value="ECO:0007669"/>
    <property type="project" value="InterPro"/>
</dbReference>
<name>A0A9D1VRX5_9BACT</name>
<reference evidence="2" key="1">
    <citation type="journal article" date="2021" name="PeerJ">
        <title>Extensive microbial diversity within the chicken gut microbiome revealed by metagenomics and culture.</title>
        <authorList>
            <person name="Gilroy R."/>
            <person name="Ravi A."/>
            <person name="Getino M."/>
            <person name="Pursley I."/>
            <person name="Horton D.L."/>
            <person name="Alikhan N.F."/>
            <person name="Baker D."/>
            <person name="Gharbi K."/>
            <person name="Hall N."/>
            <person name="Watson M."/>
            <person name="Adriaenssens E.M."/>
            <person name="Foster-Nyarko E."/>
            <person name="Jarju S."/>
            <person name="Secka A."/>
            <person name="Antonio M."/>
            <person name="Oren A."/>
            <person name="Chaudhuri R.R."/>
            <person name="La Ragione R."/>
            <person name="Hildebrand F."/>
            <person name="Pallen M.J."/>
        </authorList>
    </citation>
    <scope>NUCLEOTIDE SEQUENCE</scope>
    <source>
        <strain evidence="2">ChiHjej12B11-16260</strain>
    </source>
</reference>
<dbReference type="InterPro" id="IPR016039">
    <property type="entry name" value="Thiolase-like"/>
</dbReference>
<dbReference type="Proteomes" id="UP000824246">
    <property type="component" value="Unassembled WGS sequence"/>
</dbReference>
<dbReference type="Pfam" id="PF13723">
    <property type="entry name" value="Ketoacyl-synt_2"/>
    <property type="match status" value="1"/>
</dbReference>
<dbReference type="SUPFAM" id="SSF53901">
    <property type="entry name" value="Thiolase-like"/>
    <property type="match status" value="1"/>
</dbReference>